<evidence type="ECO:0000259" key="7">
    <source>
        <dbReference type="PROSITE" id="PS52029"/>
    </source>
</evidence>
<dbReference type="GO" id="GO:0071555">
    <property type="term" value="P:cell wall organization"/>
    <property type="evidence" value="ECO:0007669"/>
    <property type="project" value="UniProtKB-UniRule"/>
</dbReference>
<evidence type="ECO:0000256" key="5">
    <source>
        <dbReference type="ARBA" id="ARBA00023316"/>
    </source>
</evidence>
<dbReference type="PANTHER" id="PTHR30582">
    <property type="entry name" value="L,D-TRANSPEPTIDASE"/>
    <property type="match status" value="1"/>
</dbReference>
<dbReference type="InterPro" id="IPR005490">
    <property type="entry name" value="LD_TPept_cat_dom"/>
</dbReference>
<sequence>MNKVIRCLRSLKNNIYIGAKRKSDDIAYSGDYGEEITIKANSKNYYSSTNYFIFVDLKNFRTNIFIRKNNKWVLEKTYLCTIGKPSTPTITGDFKVGAKGLYFGVERGYKCYYYTQIKGNYLFHSIIYNLDDTVRDGRLGMKLSDGCIRLAKENAKWLWDNVGFGSAIHIE</sequence>
<evidence type="ECO:0000256" key="3">
    <source>
        <dbReference type="ARBA" id="ARBA00022960"/>
    </source>
</evidence>
<feature type="domain" description="L,D-TPase catalytic" evidence="7">
    <location>
        <begin position="51"/>
        <end position="171"/>
    </location>
</feature>
<dbReference type="AlphaFoldDB" id="W6RT77"/>
<keyword evidence="3 6" id="KW-0133">Cell shape</keyword>
<dbReference type="HOGENOM" id="CLU_089260_1_1_9"/>
<dbReference type="Proteomes" id="UP000019426">
    <property type="component" value="Chromosome M2/40_rep1"/>
</dbReference>
<accession>W6RT77</accession>
<dbReference type="Pfam" id="PF03734">
    <property type="entry name" value="YkuD"/>
    <property type="match status" value="1"/>
</dbReference>
<dbReference type="GO" id="GO:0016740">
    <property type="term" value="F:transferase activity"/>
    <property type="evidence" value="ECO:0007669"/>
    <property type="project" value="UniProtKB-KW"/>
</dbReference>
<name>W6RT77_9CLOT</name>
<dbReference type="GO" id="GO:0008360">
    <property type="term" value="P:regulation of cell shape"/>
    <property type="evidence" value="ECO:0007669"/>
    <property type="project" value="UniProtKB-UniRule"/>
</dbReference>
<dbReference type="STRING" id="1216932.CM240_0291"/>
<dbReference type="UniPathway" id="UPA00219"/>
<feature type="active site" description="Proton donor/acceptor" evidence="6">
    <location>
        <position position="124"/>
    </location>
</feature>
<evidence type="ECO:0000313" key="9">
    <source>
        <dbReference type="Proteomes" id="UP000019426"/>
    </source>
</evidence>
<dbReference type="Gene3D" id="2.40.440.10">
    <property type="entry name" value="L,D-transpeptidase catalytic domain-like"/>
    <property type="match status" value="1"/>
</dbReference>
<dbReference type="PANTHER" id="PTHR30582:SF2">
    <property type="entry name" value="L,D-TRANSPEPTIDASE YCIB-RELATED"/>
    <property type="match status" value="1"/>
</dbReference>
<organism evidence="8 9">
    <name type="scientific">Clostridium bornimense</name>
    <dbReference type="NCBI Taxonomy" id="1216932"/>
    <lineage>
        <taxon>Bacteria</taxon>
        <taxon>Bacillati</taxon>
        <taxon>Bacillota</taxon>
        <taxon>Clostridia</taxon>
        <taxon>Eubacteriales</taxon>
        <taxon>Clostridiaceae</taxon>
        <taxon>Clostridium</taxon>
    </lineage>
</organism>
<evidence type="ECO:0000256" key="4">
    <source>
        <dbReference type="ARBA" id="ARBA00022984"/>
    </source>
</evidence>
<dbReference type="OrthoDB" id="177750at2"/>
<keyword evidence="4 6" id="KW-0573">Peptidoglycan synthesis</keyword>
<keyword evidence="2" id="KW-0808">Transferase</keyword>
<protein>
    <submittedName>
        <fullName evidence="8">ErfK/YbiS/YcfS/YnhG family protein</fullName>
    </submittedName>
</protein>
<keyword evidence="5 6" id="KW-0961">Cell wall biogenesis/degradation</keyword>
<reference evidence="8 9" key="1">
    <citation type="submission" date="2013-11" db="EMBL/GenBank/DDBJ databases">
        <title>Complete genome sequence of Clostridum sp. M2/40.</title>
        <authorList>
            <person name="Wibberg D."/>
            <person name="Puehler A."/>
            <person name="Schlueter A."/>
        </authorList>
    </citation>
    <scope>NUCLEOTIDE SEQUENCE [LARGE SCALE GENOMIC DNA]</scope>
    <source>
        <strain evidence="9">M2/40</strain>
    </source>
</reference>
<evidence type="ECO:0000313" key="8">
    <source>
        <dbReference type="EMBL" id="CDM67458.1"/>
    </source>
</evidence>
<proteinExistence type="predicted"/>
<dbReference type="SUPFAM" id="SSF141523">
    <property type="entry name" value="L,D-transpeptidase catalytic domain-like"/>
    <property type="match status" value="1"/>
</dbReference>
<gene>
    <name evidence="8" type="ORF">CM240_0291</name>
</gene>
<dbReference type="GO" id="GO:0018104">
    <property type="term" value="P:peptidoglycan-protein cross-linking"/>
    <property type="evidence" value="ECO:0007669"/>
    <property type="project" value="TreeGrafter"/>
</dbReference>
<feature type="active site" description="Nucleophile" evidence="6">
    <location>
        <position position="147"/>
    </location>
</feature>
<dbReference type="eggNOG" id="COG1376">
    <property type="taxonomic scope" value="Bacteria"/>
</dbReference>
<dbReference type="GO" id="GO:0005576">
    <property type="term" value="C:extracellular region"/>
    <property type="evidence" value="ECO:0007669"/>
    <property type="project" value="TreeGrafter"/>
</dbReference>
<dbReference type="EMBL" id="HG917868">
    <property type="protein sequence ID" value="CDM67458.1"/>
    <property type="molecule type" value="Genomic_DNA"/>
</dbReference>
<dbReference type="InterPro" id="IPR038063">
    <property type="entry name" value="Transpep_catalytic_dom"/>
</dbReference>
<dbReference type="GO" id="GO:0071972">
    <property type="term" value="F:peptidoglycan L,D-transpeptidase activity"/>
    <property type="evidence" value="ECO:0007669"/>
    <property type="project" value="TreeGrafter"/>
</dbReference>
<dbReference type="PROSITE" id="PS52029">
    <property type="entry name" value="LD_TPASE"/>
    <property type="match status" value="1"/>
</dbReference>
<dbReference type="RefSeq" id="WP_084485337.1">
    <property type="nucleotide sequence ID" value="NZ_HG917868.1"/>
</dbReference>
<comment type="pathway">
    <text evidence="1 6">Cell wall biogenesis; peptidoglycan biosynthesis.</text>
</comment>
<dbReference type="PATRIC" id="fig|1216932.3.peg.271"/>
<keyword evidence="9" id="KW-1185">Reference proteome</keyword>
<evidence type="ECO:0000256" key="2">
    <source>
        <dbReference type="ARBA" id="ARBA00022679"/>
    </source>
</evidence>
<dbReference type="CDD" id="cd16913">
    <property type="entry name" value="YkuD_like"/>
    <property type="match status" value="1"/>
</dbReference>
<evidence type="ECO:0000256" key="1">
    <source>
        <dbReference type="ARBA" id="ARBA00004752"/>
    </source>
</evidence>
<evidence type="ECO:0000256" key="6">
    <source>
        <dbReference type="PROSITE-ProRule" id="PRU01373"/>
    </source>
</evidence>
<dbReference type="KEGG" id="clt:CM240_0291"/>
<dbReference type="InterPro" id="IPR050979">
    <property type="entry name" value="LD-transpeptidase"/>
</dbReference>